<dbReference type="Gene3D" id="3.30.1490.100">
    <property type="entry name" value="DNA polymerase, Y-family, little finger domain"/>
    <property type="match status" value="1"/>
</dbReference>
<dbReference type="Gene3D" id="1.10.150.20">
    <property type="entry name" value="5' to 3' exonuclease, C-terminal subdomain"/>
    <property type="match status" value="1"/>
</dbReference>
<feature type="binding site" evidence="6">
    <location>
        <position position="9"/>
    </location>
    <ligand>
        <name>Mg(2+)</name>
        <dbReference type="ChEBI" id="CHEBI:18420"/>
    </ligand>
</feature>
<dbReference type="SUPFAM" id="SSF100879">
    <property type="entry name" value="Lesion bypass DNA polymerase (Y-family), little finger domain"/>
    <property type="match status" value="1"/>
</dbReference>
<dbReference type="GO" id="GO:0003887">
    <property type="term" value="F:DNA-directed DNA polymerase activity"/>
    <property type="evidence" value="ECO:0007669"/>
    <property type="project" value="UniProtKB-UniRule"/>
</dbReference>
<dbReference type="PANTHER" id="PTHR11076:SF35">
    <property type="entry name" value="DNA REPAIR PROTEIN HOMOLOG YOBH"/>
    <property type="match status" value="1"/>
</dbReference>
<keyword evidence="5 6" id="KW-0239">DNA-directed DNA polymerase</keyword>
<dbReference type="InterPro" id="IPR036775">
    <property type="entry name" value="DNA_pol_Y-fam_lit_finger_sf"/>
</dbReference>
<keyword evidence="6" id="KW-0460">Magnesium</keyword>
<evidence type="ECO:0000313" key="8">
    <source>
        <dbReference type="EMBL" id="MBC8558743.1"/>
    </source>
</evidence>
<dbReference type="GO" id="GO:0042276">
    <property type="term" value="P:error-prone translesion synthesis"/>
    <property type="evidence" value="ECO:0007669"/>
    <property type="project" value="TreeGrafter"/>
</dbReference>
<dbReference type="AlphaFoldDB" id="A0A926E2X0"/>
<dbReference type="Gene3D" id="3.30.70.270">
    <property type="match status" value="1"/>
</dbReference>
<dbReference type="GO" id="GO:0006261">
    <property type="term" value="P:DNA-templated DNA replication"/>
    <property type="evidence" value="ECO:0007669"/>
    <property type="project" value="UniProtKB-UniRule"/>
</dbReference>
<evidence type="ECO:0000256" key="3">
    <source>
        <dbReference type="ARBA" id="ARBA00022695"/>
    </source>
</evidence>
<sequence length="411" mass="45913">MERTILHCDCNGFYASVECVFHPELRKVPMAVCGDPESRKGIILAKNELAKQFNVTTTETVWQAKKKCPDLVLVRPHHDAYQVFSKKMNAIYARYTEQVEPFGIDESWLDVTGSRMLFGSGKKIADELRDTVKRELGLTISVGVSFNKVFAKLGSDYKKPDATTIVSRQNYKSLVWPLPVEALLYVGKASQEVFRKLGIRTIGDLAATSEEVLTAKLGKIGAQLHTYANGEDHSPVASVYEKQEAKSVGNGMTFKRNLLGMEDIRPGVLYLADSVAARLRRYGYQCRTVSVAVKDPQFHTVQKQTTLDSPTDLTKDIYDISMALLLSFWDVQKPIRAITVTASHFGEGEGGRQLSLFEQEENGAQHERQKSLEQAVDGIRGKYGHGSISYAQILKNDLGIAPDHHRNQEEK</sequence>
<feature type="binding site" evidence="6">
    <location>
        <position position="105"/>
    </location>
    <ligand>
        <name>Mg(2+)</name>
        <dbReference type="ChEBI" id="CHEBI:18420"/>
    </ligand>
</feature>
<dbReference type="EMBL" id="JACRSV010000001">
    <property type="protein sequence ID" value="MBC8558743.1"/>
    <property type="molecule type" value="Genomic_DNA"/>
</dbReference>
<comment type="cofactor">
    <cofactor evidence="6">
        <name>Mg(2+)</name>
        <dbReference type="ChEBI" id="CHEBI:18420"/>
    </cofactor>
    <text evidence="6">Binds 2 magnesium ions per subunit.</text>
</comment>
<comment type="caution">
    <text evidence="8">The sequence shown here is derived from an EMBL/GenBank/DDBJ whole genome shotgun (WGS) entry which is preliminary data.</text>
</comment>
<dbReference type="InterPro" id="IPR043128">
    <property type="entry name" value="Rev_trsase/Diguanyl_cyclase"/>
</dbReference>
<dbReference type="InterPro" id="IPR043502">
    <property type="entry name" value="DNA/RNA_pol_sf"/>
</dbReference>
<dbReference type="InterPro" id="IPR022880">
    <property type="entry name" value="DNApol_IV"/>
</dbReference>
<keyword evidence="2 6" id="KW-0515">Mutator protein</keyword>
<dbReference type="HAMAP" id="MF_01113">
    <property type="entry name" value="DNApol_IV"/>
    <property type="match status" value="1"/>
</dbReference>
<dbReference type="CDD" id="cd03586">
    <property type="entry name" value="PolY_Pol_IV_kappa"/>
    <property type="match status" value="1"/>
</dbReference>
<comment type="subunit">
    <text evidence="6">Monomer.</text>
</comment>
<keyword evidence="6 8" id="KW-0808">Transferase</keyword>
<dbReference type="InterPro" id="IPR017961">
    <property type="entry name" value="DNA_pol_Y-fam_little_finger"/>
</dbReference>
<keyword evidence="6" id="KW-0235">DNA replication</keyword>
<dbReference type="Pfam" id="PF00817">
    <property type="entry name" value="IMS"/>
    <property type="match status" value="1"/>
</dbReference>
<comment type="function">
    <text evidence="6">Poorly processive, error-prone DNA polymerase involved in untargeted mutagenesis. Copies undamaged DNA at stalled replication forks, which arise in vivo from mismatched or misaligned primer ends. These misaligned primers can be extended by PolIV. Exhibits no 3'-5' exonuclease (proofreading) activity. May be involved in translesional synthesis, in conjunction with the beta clamp from PolIII.</text>
</comment>
<evidence type="ECO:0000259" key="7">
    <source>
        <dbReference type="PROSITE" id="PS50173"/>
    </source>
</evidence>
<feature type="active site" evidence="6">
    <location>
        <position position="106"/>
    </location>
</feature>
<evidence type="ECO:0000313" key="9">
    <source>
        <dbReference type="Proteomes" id="UP000610760"/>
    </source>
</evidence>
<evidence type="ECO:0000256" key="5">
    <source>
        <dbReference type="ARBA" id="ARBA00022932"/>
    </source>
</evidence>
<evidence type="ECO:0000256" key="2">
    <source>
        <dbReference type="ARBA" id="ARBA00022457"/>
    </source>
</evidence>
<dbReference type="GO" id="GO:0006281">
    <property type="term" value="P:DNA repair"/>
    <property type="evidence" value="ECO:0007669"/>
    <property type="project" value="UniProtKB-UniRule"/>
</dbReference>
<keyword evidence="3 6" id="KW-0548">Nucleotidyltransferase</keyword>
<keyword evidence="6" id="KW-0963">Cytoplasm</keyword>
<accession>A0A926E2X0</accession>
<evidence type="ECO:0000256" key="6">
    <source>
        <dbReference type="HAMAP-Rule" id="MF_01113"/>
    </source>
</evidence>
<evidence type="ECO:0000256" key="4">
    <source>
        <dbReference type="ARBA" id="ARBA00022763"/>
    </source>
</evidence>
<dbReference type="NCBIfam" id="NF002677">
    <property type="entry name" value="PRK02406.1"/>
    <property type="match status" value="1"/>
</dbReference>
<comment type="subcellular location">
    <subcellularLocation>
        <location evidence="6">Cytoplasm</location>
    </subcellularLocation>
</comment>
<name>A0A926E2X0_9FIRM</name>
<dbReference type="Gene3D" id="3.40.1170.60">
    <property type="match status" value="1"/>
</dbReference>
<dbReference type="RefSeq" id="WP_249293628.1">
    <property type="nucleotide sequence ID" value="NZ_JACRSV010000001.1"/>
</dbReference>
<keyword evidence="6" id="KW-0479">Metal-binding</keyword>
<dbReference type="GO" id="GO:0005829">
    <property type="term" value="C:cytosol"/>
    <property type="evidence" value="ECO:0007669"/>
    <property type="project" value="TreeGrafter"/>
</dbReference>
<dbReference type="GO" id="GO:0000287">
    <property type="term" value="F:magnesium ion binding"/>
    <property type="evidence" value="ECO:0007669"/>
    <property type="project" value="UniProtKB-UniRule"/>
</dbReference>
<comment type="similarity">
    <text evidence="1 6">Belongs to the DNA polymerase type-Y family.</text>
</comment>
<dbReference type="Pfam" id="PF11799">
    <property type="entry name" value="IMS_C"/>
    <property type="match status" value="1"/>
</dbReference>
<keyword evidence="6" id="KW-0234">DNA repair</keyword>
<gene>
    <name evidence="6 8" type="primary">dinB</name>
    <name evidence="8" type="ORF">H8710_01535</name>
</gene>
<dbReference type="PROSITE" id="PS50173">
    <property type="entry name" value="UMUC"/>
    <property type="match status" value="1"/>
</dbReference>
<proteinExistence type="inferred from homology"/>
<dbReference type="EC" id="2.7.7.7" evidence="6"/>
<keyword evidence="4 6" id="KW-0227">DNA damage</keyword>
<dbReference type="SUPFAM" id="SSF56672">
    <property type="entry name" value="DNA/RNA polymerases"/>
    <property type="match status" value="1"/>
</dbReference>
<feature type="site" description="Substrate discrimination" evidence="6">
    <location>
        <position position="14"/>
    </location>
</feature>
<dbReference type="PANTHER" id="PTHR11076">
    <property type="entry name" value="DNA REPAIR POLYMERASE UMUC / TRANSFERASE FAMILY MEMBER"/>
    <property type="match status" value="1"/>
</dbReference>
<dbReference type="InterPro" id="IPR050116">
    <property type="entry name" value="DNA_polymerase-Y"/>
</dbReference>
<comment type="catalytic activity">
    <reaction evidence="6">
        <text>DNA(n) + a 2'-deoxyribonucleoside 5'-triphosphate = DNA(n+1) + diphosphate</text>
        <dbReference type="Rhea" id="RHEA:22508"/>
        <dbReference type="Rhea" id="RHEA-COMP:17339"/>
        <dbReference type="Rhea" id="RHEA-COMP:17340"/>
        <dbReference type="ChEBI" id="CHEBI:33019"/>
        <dbReference type="ChEBI" id="CHEBI:61560"/>
        <dbReference type="ChEBI" id="CHEBI:173112"/>
        <dbReference type="EC" id="2.7.7.7"/>
    </reaction>
</comment>
<dbReference type="GO" id="GO:0003684">
    <property type="term" value="F:damaged DNA binding"/>
    <property type="evidence" value="ECO:0007669"/>
    <property type="project" value="InterPro"/>
</dbReference>
<dbReference type="Proteomes" id="UP000610760">
    <property type="component" value="Unassembled WGS sequence"/>
</dbReference>
<evidence type="ECO:0000256" key="1">
    <source>
        <dbReference type="ARBA" id="ARBA00010945"/>
    </source>
</evidence>
<keyword evidence="9" id="KW-1185">Reference proteome</keyword>
<organism evidence="8 9">
    <name type="scientific">Fumia xinanensis</name>
    <dbReference type="NCBI Taxonomy" id="2763659"/>
    <lineage>
        <taxon>Bacteria</taxon>
        <taxon>Bacillati</taxon>
        <taxon>Bacillota</taxon>
        <taxon>Clostridia</taxon>
        <taxon>Eubacteriales</taxon>
        <taxon>Oscillospiraceae</taxon>
        <taxon>Fumia</taxon>
    </lineage>
</organism>
<protein>
    <recommendedName>
        <fullName evidence="6">DNA polymerase IV</fullName>
        <shortName evidence="6">Pol IV</shortName>
        <ecNumber evidence="6">2.7.7.7</ecNumber>
    </recommendedName>
</protein>
<dbReference type="InterPro" id="IPR001126">
    <property type="entry name" value="UmuC"/>
</dbReference>
<keyword evidence="6" id="KW-0238">DNA-binding</keyword>
<dbReference type="GO" id="GO:0009432">
    <property type="term" value="P:SOS response"/>
    <property type="evidence" value="ECO:0007669"/>
    <property type="project" value="TreeGrafter"/>
</dbReference>
<reference evidence="8" key="1">
    <citation type="submission" date="2020-08" db="EMBL/GenBank/DDBJ databases">
        <title>Genome public.</title>
        <authorList>
            <person name="Liu C."/>
            <person name="Sun Q."/>
        </authorList>
    </citation>
    <scope>NUCLEOTIDE SEQUENCE</scope>
    <source>
        <strain evidence="8">NSJ-33</strain>
    </source>
</reference>
<feature type="domain" description="UmuC" evidence="7">
    <location>
        <begin position="5"/>
        <end position="187"/>
    </location>
</feature>